<evidence type="ECO:0000256" key="1">
    <source>
        <dbReference type="SAM" id="Coils"/>
    </source>
</evidence>
<sequence length="947" mass="106740">MTELKTSTQTLDFDDEIALHLLVETAIFDSSGYELLTHEELDRLKREQTTLIGRIEALRRKLLLETKVRDAAQSLSRLRSPKQNETPLTSPVSAFGGSFNGPGHDSMTQASAELSASIAKCHEIETDIRKLEADLWVLERRLLCHTSRVLATTYHHAEKSRHYTASNIDTTRRSSTPNKFTKYQAVKTLEDFDDRSLYRPATGSEETPTSHSEFRTSGLAGYPTSSEAPAAHPDDSVGLRPRSSLASMEAIGLPSSSILPPPLNNRDRSLVEQRLVALNGIVKAILVQIGTSAPDQYDMGKSLISEKNKDRSFDPTNGIPPSTLDEIVALERGLEQVQAFASHQSSEPVTTKPDDSDILPVWEVLIDWEKRIREIGGPEERNNKALEITIEVAQEVDQSDSNGFEALENGGRSIKELVERVKSLTDKSLRWAAEKRELQHQLLQKSRENQIEIQKHEDAKTDHEQQIHGLTNSLSNALSELSQISSKQDANTLLKQEAVKLREELDAKEQHYTHQIGELQFVLNSQKSDFENRVNDARIVSQERERGLEEELQKLREEIVAKNRALEDSLAMAGTGDQKARELKEKVDYLHDQLEKSHAAKVDGENQSLLDRQHLESLTETLHVREARVEVLEQNMAELAASKNKFEEMYHEQTKRIEMLDERASDLQNQLRAKDAQAAEQISSVEELKSRLIESQAAKKNLESNVSTLENEVQQLLTELATLANDLQATKANSQRQVEEAKQQAAAKIQVEQGRSQPAMDANLIVELENLSKQNEELRTANFALQGKLSEAVIPQGTMSADESQALKERCERLQRELDEMLADYEVLMKDSVDFEADKSRFESQIDVLQDKVETLERSLADERMGDGRSVKPTTVSSNNLVTPLPSYGENMTMSVLRAEFKKMMKDMRTEHNRILRGEQEARRRLEIELRHVRRDQGNGANSKPGA</sequence>
<accession>A0A436ZWB1</accession>
<dbReference type="InterPro" id="IPR029191">
    <property type="entry name" value="Uds1"/>
</dbReference>
<dbReference type="PANTHER" id="PTHR23159">
    <property type="entry name" value="CENTROSOMAL PROTEIN 2"/>
    <property type="match status" value="1"/>
</dbReference>
<feature type="domain" description="Up-regulated during septation protein 1" evidence="3">
    <location>
        <begin position="20"/>
        <end position="152"/>
    </location>
</feature>
<evidence type="ECO:0000256" key="2">
    <source>
        <dbReference type="SAM" id="MobiDB-lite"/>
    </source>
</evidence>
<proteinExistence type="predicted"/>
<protein>
    <submittedName>
        <fullName evidence="5">Uncharacterized protein</fullName>
    </submittedName>
</protein>
<feature type="coiled-coil region" evidence="1">
    <location>
        <begin position="453"/>
        <end position="511"/>
    </location>
</feature>
<feature type="coiled-coil region" evidence="1">
    <location>
        <begin position="615"/>
        <end position="859"/>
    </location>
</feature>
<dbReference type="Pfam" id="PF25078">
    <property type="entry name" value="DUF7801"/>
    <property type="match status" value="1"/>
</dbReference>
<dbReference type="PANTHER" id="PTHR23159:SF31">
    <property type="entry name" value="CENTROSOME-ASSOCIATED PROTEIN CEP250 ISOFORM X1"/>
    <property type="match status" value="1"/>
</dbReference>
<dbReference type="GeneID" id="93589681"/>
<evidence type="ECO:0000259" key="3">
    <source>
        <dbReference type="Pfam" id="PF15456"/>
    </source>
</evidence>
<feature type="coiled-coil region" evidence="1">
    <location>
        <begin position="538"/>
        <end position="572"/>
    </location>
</feature>
<comment type="caution">
    <text evidence="5">The sequence shown here is derived from an EMBL/GenBank/DDBJ whole genome shotgun (WGS) entry which is preliminary data.</text>
</comment>
<reference evidence="5 6" key="1">
    <citation type="submission" date="2019-01" db="EMBL/GenBank/DDBJ databases">
        <title>Intercellular communication is required for trap formation in the nematode-trapping fungus Duddingtonia flagrans.</title>
        <authorList>
            <person name="Youssar L."/>
            <person name="Wernet V."/>
            <person name="Hensel N."/>
            <person name="Hildebrandt H.-G."/>
            <person name="Fischer R."/>
        </authorList>
    </citation>
    <scope>NUCLEOTIDE SEQUENCE [LARGE SCALE GENOMIC DNA]</scope>
    <source>
        <strain evidence="5 6">CBS H-5679</strain>
    </source>
</reference>
<dbReference type="Proteomes" id="UP000283090">
    <property type="component" value="Unassembled WGS sequence"/>
</dbReference>
<gene>
    <name evidence="5" type="ORF">DFL_007370</name>
</gene>
<feature type="domain" description="DUF7801" evidence="4">
    <location>
        <begin position="698"/>
        <end position="865"/>
    </location>
</feature>
<feature type="region of interest" description="Disordered" evidence="2">
    <location>
        <begin position="198"/>
        <end position="236"/>
    </location>
</feature>
<keyword evidence="1" id="KW-0175">Coiled coil</keyword>
<dbReference type="VEuPathDB" id="FungiDB:DFL_007370"/>
<keyword evidence="6" id="KW-1185">Reference proteome</keyword>
<dbReference type="STRING" id="97331.A0A436ZWB1"/>
<dbReference type="RefSeq" id="XP_067488507.1">
    <property type="nucleotide sequence ID" value="XM_067636942.1"/>
</dbReference>
<dbReference type="InterPro" id="IPR056703">
    <property type="entry name" value="DUF7801"/>
</dbReference>
<dbReference type="OrthoDB" id="5569911at2759"/>
<name>A0A436ZWB1_ARTFL</name>
<dbReference type="AlphaFoldDB" id="A0A436ZWB1"/>
<evidence type="ECO:0000313" key="5">
    <source>
        <dbReference type="EMBL" id="RVD82963.1"/>
    </source>
</evidence>
<dbReference type="Pfam" id="PF15456">
    <property type="entry name" value="Uds1"/>
    <property type="match status" value="1"/>
</dbReference>
<evidence type="ECO:0000313" key="6">
    <source>
        <dbReference type="Proteomes" id="UP000283090"/>
    </source>
</evidence>
<evidence type="ECO:0000259" key="4">
    <source>
        <dbReference type="Pfam" id="PF25078"/>
    </source>
</evidence>
<organism evidence="5 6">
    <name type="scientific">Arthrobotrys flagrans</name>
    <name type="common">Nematode-trapping fungus</name>
    <name type="synonym">Trichothecium flagrans</name>
    <dbReference type="NCBI Taxonomy" id="97331"/>
    <lineage>
        <taxon>Eukaryota</taxon>
        <taxon>Fungi</taxon>
        <taxon>Dikarya</taxon>
        <taxon>Ascomycota</taxon>
        <taxon>Pezizomycotina</taxon>
        <taxon>Orbiliomycetes</taxon>
        <taxon>Orbiliales</taxon>
        <taxon>Orbiliaceae</taxon>
        <taxon>Arthrobotrys</taxon>
    </lineage>
</organism>
<dbReference type="EMBL" id="SAEB01000009">
    <property type="protein sequence ID" value="RVD82963.1"/>
    <property type="molecule type" value="Genomic_DNA"/>
</dbReference>